<dbReference type="PATRIC" id="fig|1125699.3.peg.239"/>
<accession>S3K5J2</accession>
<dbReference type="STRING" id="1125699.HMPREF9194_00236"/>
<dbReference type="Proteomes" id="UP000014541">
    <property type="component" value="Unassembled WGS sequence"/>
</dbReference>
<organism evidence="1 2">
    <name type="scientific">Treponema maltophilum ATCC 51939</name>
    <dbReference type="NCBI Taxonomy" id="1125699"/>
    <lineage>
        <taxon>Bacteria</taxon>
        <taxon>Pseudomonadati</taxon>
        <taxon>Spirochaetota</taxon>
        <taxon>Spirochaetia</taxon>
        <taxon>Spirochaetales</taxon>
        <taxon>Treponemataceae</taxon>
        <taxon>Treponema</taxon>
    </lineage>
</organism>
<name>S3K5J2_TREMA</name>
<dbReference type="EMBL" id="ATFF01000002">
    <property type="protein sequence ID" value="EPF32241.1"/>
    <property type="molecule type" value="Genomic_DNA"/>
</dbReference>
<dbReference type="HOGENOM" id="CLU_1814955_0_0_12"/>
<dbReference type="AlphaFoldDB" id="S3K5J2"/>
<gene>
    <name evidence="1" type="ORF">HMPREF9194_00236</name>
</gene>
<dbReference type="RefSeq" id="WP_016524538.1">
    <property type="nucleotide sequence ID" value="NZ_KE332518.1"/>
</dbReference>
<dbReference type="eggNOG" id="COG2815">
    <property type="taxonomic scope" value="Bacteria"/>
</dbReference>
<proteinExistence type="predicted"/>
<sequence length="142" mass="15526">MPVPNIVGLSLNDTLLQMSRSKIIFNFTAQLPAEGQEAGTVVSQKQSGNRQTLPAYSRVDAVIAIPDSPKGNLVYGLLDERLPPYPYALPVELKAETPEGNAYSIVALQHTGNRLTIPYAVPHNTRLILTVSGNEIRRFTVE</sequence>
<protein>
    <submittedName>
        <fullName evidence="1">Uncharacterized protein</fullName>
    </submittedName>
</protein>
<reference evidence="1 2" key="1">
    <citation type="submission" date="2013-04" db="EMBL/GenBank/DDBJ databases">
        <title>The Genome Sequence of Treponema maltophilum ATCC 51939.</title>
        <authorList>
            <consortium name="The Broad Institute Genomics Platform"/>
            <person name="Earl A."/>
            <person name="Ward D."/>
            <person name="Feldgarden M."/>
            <person name="Gevers D."/>
            <person name="Leonetti C."/>
            <person name="Blanton J.M."/>
            <person name="Dewhirst F.E."/>
            <person name="Izard J."/>
            <person name="Walker B."/>
            <person name="Young S."/>
            <person name="Zeng Q."/>
            <person name="Gargeya S."/>
            <person name="Fitzgerald M."/>
            <person name="Haas B."/>
            <person name="Abouelleil A."/>
            <person name="Allen A.W."/>
            <person name="Alvarado L."/>
            <person name="Arachchi H.M."/>
            <person name="Berlin A.M."/>
            <person name="Chapman S.B."/>
            <person name="Gainer-Dewar J."/>
            <person name="Goldberg J."/>
            <person name="Griggs A."/>
            <person name="Gujja S."/>
            <person name="Hansen M."/>
            <person name="Howarth C."/>
            <person name="Imamovic A."/>
            <person name="Ireland A."/>
            <person name="Larimer J."/>
            <person name="McCowan C."/>
            <person name="Murphy C."/>
            <person name="Pearson M."/>
            <person name="Poon T.W."/>
            <person name="Priest M."/>
            <person name="Roberts A."/>
            <person name="Saif S."/>
            <person name="Shea T."/>
            <person name="Sisk P."/>
            <person name="Sykes S."/>
            <person name="Wortman J."/>
            <person name="Nusbaum C."/>
            <person name="Birren B."/>
        </authorList>
    </citation>
    <scope>NUCLEOTIDE SEQUENCE [LARGE SCALE GENOMIC DNA]</scope>
    <source>
        <strain evidence="1 2">ATCC 51939</strain>
    </source>
</reference>
<evidence type="ECO:0000313" key="1">
    <source>
        <dbReference type="EMBL" id="EPF32241.1"/>
    </source>
</evidence>
<keyword evidence="2" id="KW-1185">Reference proteome</keyword>
<comment type="caution">
    <text evidence="1">The sequence shown here is derived from an EMBL/GenBank/DDBJ whole genome shotgun (WGS) entry which is preliminary data.</text>
</comment>
<evidence type="ECO:0000313" key="2">
    <source>
        <dbReference type="Proteomes" id="UP000014541"/>
    </source>
</evidence>